<dbReference type="PANTHER" id="PTHR11439:SF483">
    <property type="entry name" value="PEPTIDE SYNTHASE GLIP-LIKE, PUTATIVE (AFU_ORTHOLOGUE AFUA_3G12920)-RELATED"/>
    <property type="match status" value="1"/>
</dbReference>
<dbReference type="Pfam" id="PF25597">
    <property type="entry name" value="SH3_retrovirus"/>
    <property type="match status" value="1"/>
</dbReference>
<feature type="region of interest" description="Disordered" evidence="1">
    <location>
        <begin position="343"/>
        <end position="410"/>
    </location>
</feature>
<dbReference type="EMBL" id="JARBHB010000002">
    <property type="protein sequence ID" value="KAJ8894223.1"/>
    <property type="molecule type" value="Genomic_DNA"/>
</dbReference>
<dbReference type="InterPro" id="IPR013103">
    <property type="entry name" value="RVT_2"/>
</dbReference>
<proteinExistence type="predicted"/>
<dbReference type="Proteomes" id="UP001159363">
    <property type="component" value="Chromosome 2"/>
</dbReference>
<accession>A0ABQ9IC34</accession>
<evidence type="ECO:0000313" key="5">
    <source>
        <dbReference type="Proteomes" id="UP001159363"/>
    </source>
</evidence>
<feature type="compositionally biased region" description="Basic and acidic residues" evidence="1">
    <location>
        <begin position="349"/>
        <end position="373"/>
    </location>
</feature>
<dbReference type="PANTHER" id="PTHR11439">
    <property type="entry name" value="GAG-POL-RELATED RETROTRANSPOSON"/>
    <property type="match status" value="1"/>
</dbReference>
<sequence>MYEDIVDDKEEKQFLKMKMVIIVQCLSDKYLDLVKDARRTKYMLKSLKEVFERKTAFSKLYLKKKLLALKFKPKEKLEDHFLRFDGLVRDLENAGAKMDDTDKICHLLLTMGDKFNTVITAIETMKQDLTMEFFKVWASGRGNEMRRNLGEIITTSETSLWHRRLGHLNRRGLLVLNLLFIEEKCPQCLEGKAKRLPFKKNEKSTESIGELLHSDLCGPLKTATREAEQYLMNFIKMVKTQHVVKRKIIKPDNGAEFKTLKAERMNLTLMNKVRTKFAETDLPHTFWGEAVSASAYEQNRSPTSGGYRLWDPLKDKIVSSRDVIFKESKVGVGNDMARYQGINVEEENEHLNRKDSTEAKTDTEENGTKEVTKHGTPQQSSEESHEEFIDFEDPDKEKNKRNKPNRTVKKPSHLQEYELYMSYCLCAGEPQDYEDAIKLGNGWEEAIKSEIKALELHQTWTPTVLPPGETVIETKWIFKTKKDGLKKARLVAKGQLDIPTAFLNGYVDDDIYIKTPDGVKNEPGKVLKLERSLYGLCSAPRKWNERFHNFMETHVINGSASDFFLYIGEFKAKDMGILSECLGTMIINDGNEVKLSQNSFINKILSEFNMILYKGVNTPMVCDFEDDTEEPVNEKFMFWQLISSLIYVATVSRPVIYSVCYLSRFLNKPTGQLWKAGKRVLRYLQQIQDLCLTLKPSSDDKLVCYSDSDWAGDKFDGKSVSGCVLLHSKNTTSWASIKQGTVALSIAEAEYIACATAVCDLVYLQGVLYDLQSATSTPVFLTDNQSDIDMAESFENSRRSRHMDIKFR</sequence>
<dbReference type="Pfam" id="PF07727">
    <property type="entry name" value="RVT_2"/>
    <property type="match status" value="1"/>
</dbReference>
<evidence type="ECO:0000259" key="2">
    <source>
        <dbReference type="Pfam" id="PF07727"/>
    </source>
</evidence>
<name>A0ABQ9IC34_9NEOP</name>
<dbReference type="SUPFAM" id="SSF53098">
    <property type="entry name" value="Ribonuclease H-like"/>
    <property type="match status" value="1"/>
</dbReference>
<dbReference type="InterPro" id="IPR057670">
    <property type="entry name" value="SH3_retrovirus"/>
</dbReference>
<evidence type="ECO:0000256" key="1">
    <source>
        <dbReference type="SAM" id="MobiDB-lite"/>
    </source>
</evidence>
<dbReference type="InterPro" id="IPR012337">
    <property type="entry name" value="RNaseH-like_sf"/>
</dbReference>
<reference evidence="4 5" key="1">
    <citation type="submission" date="2023-02" db="EMBL/GenBank/DDBJ databases">
        <title>LHISI_Scaffold_Assembly.</title>
        <authorList>
            <person name="Stuart O.P."/>
            <person name="Cleave R."/>
            <person name="Magrath M.J.L."/>
            <person name="Mikheyev A.S."/>
        </authorList>
    </citation>
    <scope>NUCLEOTIDE SEQUENCE [LARGE SCALE GENOMIC DNA]</scope>
    <source>
        <strain evidence="4">Daus_M_001</strain>
        <tissue evidence="4">Leg muscle</tissue>
    </source>
</reference>
<comment type="caution">
    <text evidence="4">The sequence shown here is derived from an EMBL/GenBank/DDBJ whole genome shotgun (WGS) entry which is preliminary data.</text>
</comment>
<evidence type="ECO:0000259" key="3">
    <source>
        <dbReference type="Pfam" id="PF25597"/>
    </source>
</evidence>
<feature type="domain" description="Retroviral polymerase SH3-like" evidence="3">
    <location>
        <begin position="301"/>
        <end position="330"/>
    </location>
</feature>
<dbReference type="CDD" id="cd09272">
    <property type="entry name" value="RNase_HI_RT_Ty1"/>
    <property type="match status" value="1"/>
</dbReference>
<gene>
    <name evidence="4" type="ORF">PR048_006835</name>
</gene>
<feature type="domain" description="Reverse transcriptase Ty1/copia-type" evidence="2">
    <location>
        <begin position="495"/>
        <end position="566"/>
    </location>
</feature>
<keyword evidence="5" id="KW-1185">Reference proteome</keyword>
<protein>
    <submittedName>
        <fullName evidence="4">Uncharacterized protein</fullName>
    </submittedName>
</protein>
<organism evidence="4 5">
    <name type="scientific">Dryococelus australis</name>
    <dbReference type="NCBI Taxonomy" id="614101"/>
    <lineage>
        <taxon>Eukaryota</taxon>
        <taxon>Metazoa</taxon>
        <taxon>Ecdysozoa</taxon>
        <taxon>Arthropoda</taxon>
        <taxon>Hexapoda</taxon>
        <taxon>Insecta</taxon>
        <taxon>Pterygota</taxon>
        <taxon>Neoptera</taxon>
        <taxon>Polyneoptera</taxon>
        <taxon>Phasmatodea</taxon>
        <taxon>Verophasmatodea</taxon>
        <taxon>Anareolatae</taxon>
        <taxon>Phasmatidae</taxon>
        <taxon>Eurycanthinae</taxon>
        <taxon>Dryococelus</taxon>
    </lineage>
</organism>
<feature type="compositionally biased region" description="Basic residues" evidence="1">
    <location>
        <begin position="399"/>
        <end position="410"/>
    </location>
</feature>
<dbReference type="Pfam" id="PF14223">
    <property type="entry name" value="Retrotran_gag_2"/>
    <property type="match status" value="1"/>
</dbReference>
<evidence type="ECO:0000313" key="4">
    <source>
        <dbReference type="EMBL" id="KAJ8894223.1"/>
    </source>
</evidence>